<dbReference type="EMBL" id="CP020370">
    <property type="protein sequence ID" value="AUB83982.1"/>
    <property type="molecule type" value="Genomic_DNA"/>
</dbReference>
<keyword evidence="1" id="KW-0560">Oxidoreductase</keyword>
<name>A0A2K8UEK9_9GAMM</name>
<dbReference type="GO" id="GO:0046872">
    <property type="term" value="F:metal ion binding"/>
    <property type="evidence" value="ECO:0007669"/>
    <property type="project" value="UniProtKB-KW"/>
</dbReference>
<dbReference type="Pfam" id="PF13640">
    <property type="entry name" value="2OG-FeII_Oxy_3"/>
    <property type="match status" value="1"/>
</dbReference>
<dbReference type="KEGG" id="tsy:THSYN_25645"/>
<organism evidence="3 4">
    <name type="scientific">Candidatus Thiodictyon syntrophicum</name>
    <dbReference type="NCBI Taxonomy" id="1166950"/>
    <lineage>
        <taxon>Bacteria</taxon>
        <taxon>Pseudomonadati</taxon>
        <taxon>Pseudomonadota</taxon>
        <taxon>Gammaproteobacteria</taxon>
        <taxon>Chromatiales</taxon>
        <taxon>Chromatiaceae</taxon>
        <taxon>Thiodictyon</taxon>
    </lineage>
</organism>
<dbReference type="AlphaFoldDB" id="A0A2K8UEK9"/>
<keyword evidence="4" id="KW-1185">Reference proteome</keyword>
<sequence>MLANPTHHRHPYPFFTVEPAFSPALCAHLEGLFDQDLPWRAHGGSFYEVRNCDVTDRLEPDFLAALAARTRTLTGLPLTQRVAVTAQTMEPGQRIGVHTDRPLAGWEIARLVVQFTRDWQEGDGGVLQAHDDEAGTRVCASQAPRFNSVFGFVMHRDSYHSVTETKKHRRVLVCNFWHVGNSLALGDAVQALFARMQFGDLPGLLDADRREAEQSLPEDLTYRALVVATALQRWGLPEGIIRDGYQAAIAPPAAPDTDRAAGVAIALAQWAAQLYVEDFELAQWQRLSLALGPLRPTDNSPLAAFGRVAFPDLWPHHGTDQ</sequence>
<evidence type="ECO:0000259" key="2">
    <source>
        <dbReference type="PROSITE" id="PS51471"/>
    </source>
</evidence>
<dbReference type="OrthoDB" id="9783171at2"/>
<dbReference type="PROSITE" id="PS51471">
    <property type="entry name" value="FE2OG_OXY"/>
    <property type="match status" value="1"/>
</dbReference>
<keyword evidence="1" id="KW-0479">Metal-binding</keyword>
<evidence type="ECO:0000313" key="3">
    <source>
        <dbReference type="EMBL" id="AUB83982.1"/>
    </source>
</evidence>
<proteinExistence type="inferred from homology"/>
<keyword evidence="1" id="KW-0408">Iron</keyword>
<dbReference type="InterPro" id="IPR044862">
    <property type="entry name" value="Pro_4_hyd_alph_FE2OG_OXY"/>
</dbReference>
<protein>
    <recommendedName>
        <fullName evidence="2">Fe2OG dioxygenase domain-containing protein</fullName>
    </recommendedName>
</protein>
<reference evidence="3 4" key="1">
    <citation type="submission" date="2017-03" db="EMBL/GenBank/DDBJ databases">
        <title>Complete genome sequence of Candidatus 'Thiodictyon syntrophicum' sp. nov. strain Cad16T, a photolithoautotroph purple sulfur bacterium isolated from an alpine meromictic lake.</title>
        <authorList>
            <person name="Luedin S.M."/>
            <person name="Pothier J.F."/>
            <person name="Danza F."/>
            <person name="Storelli N."/>
            <person name="Wittwer M."/>
            <person name="Tonolla M."/>
        </authorList>
    </citation>
    <scope>NUCLEOTIDE SEQUENCE [LARGE SCALE GENOMIC DNA]</scope>
    <source>
        <strain evidence="3 4">Cad16T</strain>
    </source>
</reference>
<dbReference type="GO" id="GO:0016491">
    <property type="term" value="F:oxidoreductase activity"/>
    <property type="evidence" value="ECO:0007669"/>
    <property type="project" value="UniProtKB-KW"/>
</dbReference>
<comment type="similarity">
    <text evidence="1">Belongs to the iron/ascorbate-dependent oxidoreductase family.</text>
</comment>
<gene>
    <name evidence="3" type="ORF">THSYN_25645</name>
</gene>
<evidence type="ECO:0000256" key="1">
    <source>
        <dbReference type="RuleBase" id="RU003682"/>
    </source>
</evidence>
<dbReference type="InterPro" id="IPR005123">
    <property type="entry name" value="Oxoglu/Fe-dep_dioxygenase_dom"/>
</dbReference>
<dbReference type="RefSeq" id="WP_100921654.1">
    <property type="nucleotide sequence ID" value="NZ_CP020370.1"/>
</dbReference>
<dbReference type="Gene3D" id="2.60.120.620">
    <property type="entry name" value="q2cbj1_9rhob like domain"/>
    <property type="match status" value="1"/>
</dbReference>
<evidence type="ECO:0000313" key="4">
    <source>
        <dbReference type="Proteomes" id="UP000232638"/>
    </source>
</evidence>
<dbReference type="Proteomes" id="UP000232638">
    <property type="component" value="Chromosome"/>
</dbReference>
<accession>A0A2K8UEK9</accession>
<feature type="domain" description="Fe2OG dioxygenase" evidence="2">
    <location>
        <begin position="61"/>
        <end position="180"/>
    </location>
</feature>